<dbReference type="PANTHER" id="PTHR22916:SF3">
    <property type="entry name" value="UDP-GLCNAC:BETAGAL BETA-1,3-N-ACETYLGLUCOSAMINYLTRANSFERASE-LIKE PROTEIN 1"/>
    <property type="match status" value="1"/>
</dbReference>
<keyword evidence="2" id="KW-0808">Transferase</keyword>
<dbReference type="InterPro" id="IPR029044">
    <property type="entry name" value="Nucleotide-diphossugar_trans"/>
</dbReference>
<evidence type="ECO:0000313" key="2">
    <source>
        <dbReference type="EMBL" id="QES89309.1"/>
    </source>
</evidence>
<dbReference type="InterPro" id="IPR001173">
    <property type="entry name" value="Glyco_trans_2-like"/>
</dbReference>
<dbReference type="RefSeq" id="WP_131330254.1">
    <property type="nucleotide sequence ID" value="NZ_CP044016.1"/>
</dbReference>
<dbReference type="PANTHER" id="PTHR22916">
    <property type="entry name" value="GLYCOSYLTRANSFERASE"/>
    <property type="match status" value="1"/>
</dbReference>
<dbReference type="AlphaFoldDB" id="A0A5P2G590"/>
<dbReference type="SUPFAM" id="SSF53448">
    <property type="entry name" value="Nucleotide-diphospho-sugar transferases"/>
    <property type="match status" value="1"/>
</dbReference>
<dbReference type="KEGG" id="arac:E0W69_011755"/>
<proteinExistence type="predicted"/>
<name>A0A5P2G590_9BACT</name>
<protein>
    <submittedName>
        <fullName evidence="2">Glycosyltransferase family 2 protein</fullName>
    </submittedName>
</protein>
<keyword evidence="3" id="KW-1185">Reference proteome</keyword>
<dbReference type="OrthoDB" id="9802649at2"/>
<reference evidence="2 3" key="1">
    <citation type="submission" date="2019-09" db="EMBL/GenBank/DDBJ databases">
        <title>Complete genome sequence of Arachidicoccus sp. B3-10 isolated from apple orchard soil.</title>
        <authorList>
            <person name="Kim H.S."/>
            <person name="Han K.-I."/>
            <person name="Suh M.K."/>
            <person name="Lee K.C."/>
            <person name="Eom M.K."/>
            <person name="Kim J.-S."/>
            <person name="Kang S.W."/>
            <person name="Sin Y."/>
            <person name="Lee J.-S."/>
        </authorList>
    </citation>
    <scope>NUCLEOTIDE SEQUENCE [LARGE SCALE GENOMIC DNA]</scope>
    <source>
        <strain evidence="2 3">B3-10</strain>
    </source>
</reference>
<dbReference type="Pfam" id="PF00535">
    <property type="entry name" value="Glycos_transf_2"/>
    <property type="match status" value="1"/>
</dbReference>
<dbReference type="GO" id="GO:0016758">
    <property type="term" value="F:hexosyltransferase activity"/>
    <property type="evidence" value="ECO:0007669"/>
    <property type="project" value="UniProtKB-ARBA"/>
</dbReference>
<dbReference type="Gene3D" id="3.90.550.10">
    <property type="entry name" value="Spore Coat Polysaccharide Biosynthesis Protein SpsA, Chain A"/>
    <property type="match status" value="1"/>
</dbReference>
<gene>
    <name evidence="2" type="ORF">E0W69_011755</name>
</gene>
<dbReference type="Proteomes" id="UP000292424">
    <property type="component" value="Chromosome"/>
</dbReference>
<accession>A0A5P2G590</accession>
<sequence length="235" mass="27101">MISVCLATYNGSKYIIEQIKSILSQLSPNDELIISDDRSTDNTIDLIKEINDSRIKLFVNSGVSGVSHNFENALKRALGDYIFLSDQDDIWEKNKISATLPLLINNVCILHNARIIDNHGKFTNKTLFSVYKTRTGFFNNLIRNTFVGCCMAFRRDMLQYILPIPNNVTMHDMWIALICHLNGNVILVDSELLQYRRHDNNASTTGNKSKFSKSYQLQYRLQILYSLIKRHYIKN</sequence>
<evidence type="ECO:0000259" key="1">
    <source>
        <dbReference type="Pfam" id="PF00535"/>
    </source>
</evidence>
<feature type="domain" description="Glycosyltransferase 2-like" evidence="1">
    <location>
        <begin position="3"/>
        <end position="160"/>
    </location>
</feature>
<evidence type="ECO:0000313" key="3">
    <source>
        <dbReference type="Proteomes" id="UP000292424"/>
    </source>
</evidence>
<dbReference type="EMBL" id="CP044016">
    <property type="protein sequence ID" value="QES89309.1"/>
    <property type="molecule type" value="Genomic_DNA"/>
</dbReference>
<dbReference type="CDD" id="cd04196">
    <property type="entry name" value="GT_2_like_d"/>
    <property type="match status" value="1"/>
</dbReference>
<organism evidence="2 3">
    <name type="scientific">Rhizosphaericola mali</name>
    <dbReference type="NCBI Taxonomy" id="2545455"/>
    <lineage>
        <taxon>Bacteria</taxon>
        <taxon>Pseudomonadati</taxon>
        <taxon>Bacteroidota</taxon>
        <taxon>Chitinophagia</taxon>
        <taxon>Chitinophagales</taxon>
        <taxon>Chitinophagaceae</taxon>
        <taxon>Rhizosphaericola</taxon>
    </lineage>
</organism>